<dbReference type="AlphaFoldDB" id="A0AAV8U967"/>
<keyword evidence="2" id="KW-0268">Exocytosis</keyword>
<dbReference type="GO" id="GO:0006887">
    <property type="term" value="P:exocytosis"/>
    <property type="evidence" value="ECO:0007669"/>
    <property type="project" value="UniProtKB-KW"/>
</dbReference>
<keyword evidence="5" id="KW-1185">Reference proteome</keyword>
<dbReference type="GO" id="GO:0005886">
    <property type="term" value="C:plasma membrane"/>
    <property type="evidence" value="ECO:0007669"/>
    <property type="project" value="TreeGrafter"/>
</dbReference>
<dbReference type="InterPro" id="IPR001680">
    <property type="entry name" value="WD40_rpt"/>
</dbReference>
<sequence length="1023" mass="111565">MLAAKRLLQKAIHHQGKVGRGSLKPEDLDLQVSIHYGIPSTSSLLAFDPVQRLLAAGTLDGRIKVFGGDGIEGLVISPKSLPFKYLEFFQNRGFLVSITNENDIQVWNLEDRCLACCLQWESNITAFSVISGSYLMYLGDESGMVSVVKFDADDPKLLQLPYQLPESSLKEAAEFPSPERQPVIGILPQSCPSQNRLLIAYQNGLIILWDISEARVLFVGGGKDLQLKGGISNPQSSADTNDEDNISYHLQEKEISALCWASSNGSILAVGYIDGDILLWKLSTAPSSKNQQSEVSNNIVRLQLSSAKKRLPVIVLHWSKCSRSNNCDGQLFIYGGDEIGSEEVLTVLTLEWSSKLDTLKCTGRLDLTLTGSFADMILLPSSGSVASTHQTDLLTLTNPGQLHLYSGPSLYALLSKQEKETPVVAAKFPAVVPLSDPSITAARFIALPRDGNLSKVLSEVGTVKKQGASPVLIDGTKWPLTGGVPSQFSFGANTVVERVYIAGYEDGCVRLWNATYPVLSPICVLEVKAQDVQISSLSDPVSKFDLCSITSTLAVGNACGVVRIYKLKGSTRETSFLYVTETKNEVRSLPEGGELQYTAVFSLLNSPIHAIHFTNSGAKLAVGFECSRVAMIDMNSLSVLFLTDCMSASTSPIISVTGVERSKIHSIERRPEEVKPDTPANSTEEIMFVLTKDATLNVIDSGSGRSINAHPWRPKKKANVVSMYVIDSSSPSSGRSDDDKLEESGQDTVGKNVPIDKPNQTRISSHNNNKQNSSDIETTAERLTDSLILLCCEDSLRLYSTKNTIQGNSKSIYKVKHTVLCCWASTFNKDNKVCGVILLFQTGVIEIRSLPDLELLKESSLMSVLRWNFKANLEKIMSSDDGHITMANGCELAFISLLSGEKCFRIPESYPCLHDKVLAAAADAAFSLSSNQKKSQVSKSGIISGIVKGFKREKVDVNDILNPQSDVTHLEQIFSKPPFSDLSHTVTDHQEVAELNIDDINIDEPPLHPATTSQDAQSTKKDK</sequence>
<feature type="region of interest" description="Disordered" evidence="3">
    <location>
        <begin position="1002"/>
        <end position="1023"/>
    </location>
</feature>
<dbReference type="PANTHER" id="PTHR10241:SF25">
    <property type="entry name" value="TOMOSYN, ISOFORM C"/>
    <property type="match status" value="1"/>
</dbReference>
<dbReference type="GO" id="GO:0006893">
    <property type="term" value="P:Golgi to plasma membrane transport"/>
    <property type="evidence" value="ECO:0007669"/>
    <property type="project" value="TreeGrafter"/>
</dbReference>
<organism evidence="4 5">
    <name type="scientific">Erythroxylum novogranatense</name>
    <dbReference type="NCBI Taxonomy" id="1862640"/>
    <lineage>
        <taxon>Eukaryota</taxon>
        <taxon>Viridiplantae</taxon>
        <taxon>Streptophyta</taxon>
        <taxon>Embryophyta</taxon>
        <taxon>Tracheophyta</taxon>
        <taxon>Spermatophyta</taxon>
        <taxon>Magnoliopsida</taxon>
        <taxon>eudicotyledons</taxon>
        <taxon>Gunneridae</taxon>
        <taxon>Pentapetalae</taxon>
        <taxon>rosids</taxon>
        <taxon>fabids</taxon>
        <taxon>Malpighiales</taxon>
        <taxon>Erythroxylaceae</taxon>
        <taxon>Erythroxylum</taxon>
    </lineage>
</organism>
<comment type="similarity">
    <text evidence="1">Belongs to the WD repeat L(2)GL family.</text>
</comment>
<dbReference type="GO" id="GO:0005096">
    <property type="term" value="F:GTPase activator activity"/>
    <property type="evidence" value="ECO:0007669"/>
    <property type="project" value="TreeGrafter"/>
</dbReference>
<feature type="compositionally biased region" description="Polar residues" evidence="3">
    <location>
        <begin position="758"/>
        <end position="777"/>
    </location>
</feature>
<gene>
    <name evidence="4" type="ORF">K2173_008485</name>
</gene>
<dbReference type="Gene3D" id="2.130.10.10">
    <property type="entry name" value="YVTN repeat-like/Quinoprotein amine dehydrogenase"/>
    <property type="match status" value="3"/>
</dbReference>
<dbReference type="GO" id="GO:0019905">
    <property type="term" value="F:syntaxin binding"/>
    <property type="evidence" value="ECO:0007669"/>
    <property type="project" value="TreeGrafter"/>
</dbReference>
<comment type="caution">
    <text evidence="4">The sequence shown here is derived from an EMBL/GenBank/DDBJ whole genome shotgun (WGS) entry which is preliminary data.</text>
</comment>
<dbReference type="InterPro" id="IPR036322">
    <property type="entry name" value="WD40_repeat_dom_sf"/>
</dbReference>
<dbReference type="Proteomes" id="UP001159364">
    <property type="component" value="Linkage Group LG08"/>
</dbReference>
<reference evidence="4 5" key="1">
    <citation type="submission" date="2021-09" db="EMBL/GenBank/DDBJ databases">
        <title>Genomic insights and catalytic innovation underlie evolution of tropane alkaloids biosynthesis.</title>
        <authorList>
            <person name="Wang Y.-J."/>
            <person name="Tian T."/>
            <person name="Huang J.-P."/>
            <person name="Huang S.-X."/>
        </authorList>
    </citation>
    <scope>NUCLEOTIDE SEQUENCE [LARGE SCALE GENOMIC DNA]</scope>
    <source>
        <strain evidence="4">KIB-2018</strain>
        <tissue evidence="4">Leaf</tissue>
    </source>
</reference>
<evidence type="ECO:0000313" key="5">
    <source>
        <dbReference type="Proteomes" id="UP001159364"/>
    </source>
</evidence>
<proteinExistence type="inferred from homology"/>
<protein>
    <submittedName>
        <fullName evidence="4">Uncharacterized protein</fullName>
    </submittedName>
</protein>
<evidence type="ECO:0000256" key="1">
    <source>
        <dbReference type="ARBA" id="ARBA00008070"/>
    </source>
</evidence>
<dbReference type="GO" id="GO:0005737">
    <property type="term" value="C:cytoplasm"/>
    <property type="evidence" value="ECO:0007669"/>
    <property type="project" value="TreeGrafter"/>
</dbReference>
<name>A0AAV8U967_9ROSI</name>
<evidence type="ECO:0000313" key="4">
    <source>
        <dbReference type="EMBL" id="KAJ8898983.1"/>
    </source>
</evidence>
<dbReference type="InterPro" id="IPR015943">
    <property type="entry name" value="WD40/YVTN_repeat-like_dom_sf"/>
</dbReference>
<dbReference type="SMART" id="SM00320">
    <property type="entry name" value="WD40"/>
    <property type="match status" value="5"/>
</dbReference>
<dbReference type="PANTHER" id="PTHR10241">
    <property type="entry name" value="LETHAL 2 GIANT LARVAE PROTEIN"/>
    <property type="match status" value="1"/>
</dbReference>
<feature type="region of interest" description="Disordered" evidence="3">
    <location>
        <begin position="727"/>
        <end position="777"/>
    </location>
</feature>
<dbReference type="SUPFAM" id="SSF50978">
    <property type="entry name" value="WD40 repeat-like"/>
    <property type="match status" value="1"/>
</dbReference>
<evidence type="ECO:0000256" key="3">
    <source>
        <dbReference type="SAM" id="MobiDB-lite"/>
    </source>
</evidence>
<dbReference type="EMBL" id="JAIWQS010000008">
    <property type="protein sequence ID" value="KAJ8898983.1"/>
    <property type="molecule type" value="Genomic_DNA"/>
</dbReference>
<evidence type="ECO:0000256" key="2">
    <source>
        <dbReference type="ARBA" id="ARBA00022483"/>
    </source>
</evidence>
<accession>A0AAV8U967</accession>
<dbReference type="GO" id="GO:0045159">
    <property type="term" value="F:myosin II binding"/>
    <property type="evidence" value="ECO:0007669"/>
    <property type="project" value="TreeGrafter"/>
</dbReference>